<proteinExistence type="predicted"/>
<evidence type="ECO:0000313" key="1">
    <source>
        <dbReference type="EMBL" id="KTB32277.1"/>
    </source>
</evidence>
<dbReference type="Pfam" id="PF07350">
    <property type="entry name" value="Gig2-like"/>
    <property type="match status" value="1"/>
</dbReference>
<dbReference type="AlphaFoldDB" id="A0A0W0F7J9"/>
<comment type="caution">
    <text evidence="1">The sequence shown here is derived from an EMBL/GenBank/DDBJ whole genome shotgun (WGS) entry which is preliminary data.</text>
</comment>
<dbReference type="InterPro" id="IPR027443">
    <property type="entry name" value="IPNS-like_sf"/>
</dbReference>
<dbReference type="PANTHER" id="PTHR30613">
    <property type="entry name" value="UNCHARACTERIZED PROTEIN YBIU-RELATED"/>
    <property type="match status" value="1"/>
</dbReference>
<dbReference type="Proteomes" id="UP000054988">
    <property type="component" value="Unassembled WGS sequence"/>
</dbReference>
<dbReference type="InterPro" id="IPR010856">
    <property type="entry name" value="Gig2-like"/>
</dbReference>
<dbReference type="EMBL" id="LATX01002242">
    <property type="protein sequence ID" value="KTB32277.1"/>
    <property type="molecule type" value="Genomic_DNA"/>
</dbReference>
<dbReference type="SUPFAM" id="SSF51197">
    <property type="entry name" value="Clavaminate synthase-like"/>
    <property type="match status" value="1"/>
</dbReference>
<reference evidence="1 2" key="1">
    <citation type="submission" date="2015-12" db="EMBL/GenBank/DDBJ databases">
        <title>Draft genome sequence of Moniliophthora roreri, the causal agent of frosty pod rot of cacao.</title>
        <authorList>
            <person name="Aime M.C."/>
            <person name="Diaz-Valderrama J.R."/>
            <person name="Kijpornyongpan T."/>
            <person name="Phillips-Mora W."/>
        </authorList>
    </citation>
    <scope>NUCLEOTIDE SEQUENCE [LARGE SCALE GENOMIC DNA]</scope>
    <source>
        <strain evidence="1 2">MCA 2952</strain>
    </source>
</reference>
<protein>
    <recommendedName>
        <fullName evidence="3">DUF1479-domain-containing protein</fullName>
    </recommendedName>
</protein>
<organism evidence="1 2">
    <name type="scientific">Moniliophthora roreri</name>
    <name type="common">Frosty pod rot fungus</name>
    <name type="synonym">Monilia roreri</name>
    <dbReference type="NCBI Taxonomy" id="221103"/>
    <lineage>
        <taxon>Eukaryota</taxon>
        <taxon>Fungi</taxon>
        <taxon>Dikarya</taxon>
        <taxon>Basidiomycota</taxon>
        <taxon>Agaricomycotina</taxon>
        <taxon>Agaricomycetes</taxon>
        <taxon>Agaricomycetidae</taxon>
        <taxon>Agaricales</taxon>
        <taxon>Marasmiineae</taxon>
        <taxon>Marasmiaceae</taxon>
        <taxon>Moniliophthora</taxon>
    </lineage>
</organism>
<dbReference type="eggNOG" id="ENOG502QWFN">
    <property type="taxonomic scope" value="Eukaryota"/>
</dbReference>
<dbReference type="Gene3D" id="2.60.120.330">
    <property type="entry name" value="B-lactam Antibiotic, Isopenicillin N Synthase, Chain"/>
    <property type="match status" value="1"/>
</dbReference>
<evidence type="ECO:0000313" key="2">
    <source>
        <dbReference type="Proteomes" id="UP000054988"/>
    </source>
</evidence>
<name>A0A0W0F7J9_MONRR</name>
<evidence type="ECO:0008006" key="3">
    <source>
        <dbReference type="Google" id="ProtNLM"/>
    </source>
</evidence>
<accession>A0A0W0F7J9</accession>
<gene>
    <name evidence="1" type="ORF">WG66_15127</name>
</gene>
<sequence>MADQKNHLLKIKEEIASLLPDFEERATKAWREIIVELTRAATTISAAGPDYIPQVEFSELNTLSASKVDEIKCKGSVVIKNVVDHAEAIAWKEELDKFVKQNPVEGFPEGDKQFFMLYWTKPQVEARSHPNMLAAQTWLNKLYSSSSGNQLDGVDLDTPLTYADRFRIRHSGTSWQAHPPHVDGGSIERWEDPVFRKCFEDILSGHWRSHNPYDLTGRLSARTSLYNRPNQASIFRTFQGWLAMSETAPTQGTLKVFPNVLLSNSYLILRPFFQPTVPVESEEVLKPENWKFDISYPEFPGIRPRDGGYSGPHPTPEEHPHLFLEKTMTPVPKVSPGDTVFWHCDVVHSVEREHTGDGDSAVMYIPAVPNTPLNQAYIEKQRETFVKGTTPPDFPKTQVQEATFVGTGKPDDILSPMGKRAMGFPIAVA</sequence>
<dbReference type="PANTHER" id="PTHR30613:SF1">
    <property type="entry name" value="DUF1479 DOMAIN PROTEIN (AFU_ORTHOLOGUE AFUA_5G09280)"/>
    <property type="match status" value="1"/>
</dbReference>